<dbReference type="EMBL" id="JARKIK010000032">
    <property type="protein sequence ID" value="KAK8740774.1"/>
    <property type="molecule type" value="Genomic_DNA"/>
</dbReference>
<gene>
    <name evidence="2" type="ORF">OTU49_002691</name>
</gene>
<organism evidence="2 3">
    <name type="scientific">Cherax quadricarinatus</name>
    <name type="common">Australian red claw crayfish</name>
    <dbReference type="NCBI Taxonomy" id="27406"/>
    <lineage>
        <taxon>Eukaryota</taxon>
        <taxon>Metazoa</taxon>
        <taxon>Ecdysozoa</taxon>
        <taxon>Arthropoda</taxon>
        <taxon>Crustacea</taxon>
        <taxon>Multicrustacea</taxon>
        <taxon>Malacostraca</taxon>
        <taxon>Eumalacostraca</taxon>
        <taxon>Eucarida</taxon>
        <taxon>Decapoda</taxon>
        <taxon>Pleocyemata</taxon>
        <taxon>Astacidea</taxon>
        <taxon>Parastacoidea</taxon>
        <taxon>Parastacidae</taxon>
        <taxon>Cherax</taxon>
    </lineage>
</organism>
<name>A0AAW0X8V0_CHEQU</name>
<dbReference type="EMBL" id="JARKIK010000032">
    <property type="protein sequence ID" value="KAK8740776.1"/>
    <property type="molecule type" value="Genomic_DNA"/>
</dbReference>
<protein>
    <submittedName>
        <fullName evidence="2">Uncharacterized protein</fullName>
    </submittedName>
</protein>
<dbReference type="EMBL" id="JARKIK010000032">
    <property type="protein sequence ID" value="KAK8740772.1"/>
    <property type="molecule type" value="Genomic_DNA"/>
</dbReference>
<accession>A0AAW0X8V0</accession>
<dbReference type="EMBL" id="JARKIK010000032">
    <property type="protein sequence ID" value="KAK8740760.1"/>
    <property type="molecule type" value="Genomic_DNA"/>
</dbReference>
<evidence type="ECO:0000313" key="2">
    <source>
        <dbReference type="EMBL" id="KAK8740762.1"/>
    </source>
</evidence>
<dbReference type="EMBL" id="JARKIK010000032">
    <property type="protein sequence ID" value="KAK8740762.1"/>
    <property type="molecule type" value="Genomic_DNA"/>
</dbReference>
<reference evidence="2 3" key="1">
    <citation type="journal article" date="2024" name="BMC Genomics">
        <title>Genome assembly of redclaw crayfish (Cherax quadricarinatus) provides insights into its immune adaptation and hypoxia tolerance.</title>
        <authorList>
            <person name="Liu Z."/>
            <person name="Zheng J."/>
            <person name="Li H."/>
            <person name="Fang K."/>
            <person name="Wang S."/>
            <person name="He J."/>
            <person name="Zhou D."/>
            <person name="Weng S."/>
            <person name="Chi M."/>
            <person name="Gu Z."/>
            <person name="He J."/>
            <person name="Li F."/>
            <person name="Wang M."/>
        </authorList>
    </citation>
    <scope>NUCLEOTIDE SEQUENCE [LARGE SCALE GENOMIC DNA]</scope>
    <source>
        <strain evidence="2">ZL_2023a</strain>
    </source>
</reference>
<evidence type="ECO:0000313" key="3">
    <source>
        <dbReference type="Proteomes" id="UP001445076"/>
    </source>
</evidence>
<proteinExistence type="predicted"/>
<evidence type="ECO:0000256" key="1">
    <source>
        <dbReference type="SAM" id="MobiDB-lite"/>
    </source>
</evidence>
<sequence>MAPGAQGCPCPCLTGVEMTLRVRGCRAGRTCACEGSHQPSPCHTLPKTAESSPKCQPQSDSFLAVAATAYTGLQRLPLPSPYIRPAHTVSGPVLPSSHLLDHLNCKRLGGPHVSIAPSQPPSTRNTLDIPQTSFALSSRSIMDGDHHTGTRGAVQKEMSSHSWMHKSKPWSLPRVPKRPGRFSSRRNRSTNASSGSAMAAPPFRHSTRTSNSHPDFREFRF</sequence>
<dbReference type="AlphaFoldDB" id="A0AAW0X8V0"/>
<reference evidence="2" key="2">
    <citation type="submission" date="2024-01" db="EMBL/GenBank/DDBJ databases">
        <authorList>
            <person name="He J."/>
            <person name="Wang M."/>
            <person name="Zheng J."/>
            <person name="Liu Z."/>
        </authorList>
    </citation>
    <scope>NUCLEOTIDE SEQUENCE</scope>
    <source>
        <strain evidence="2">ZL_2023a</strain>
        <tissue evidence="2">Muscle</tissue>
    </source>
</reference>
<feature type="region of interest" description="Disordered" evidence="1">
    <location>
        <begin position="141"/>
        <end position="221"/>
    </location>
</feature>
<dbReference type="EMBL" id="JARKIK010000032">
    <property type="protein sequence ID" value="KAK8740763.1"/>
    <property type="molecule type" value="Genomic_DNA"/>
</dbReference>
<comment type="caution">
    <text evidence="2">The sequence shown here is derived from an EMBL/GenBank/DDBJ whole genome shotgun (WGS) entry which is preliminary data.</text>
</comment>
<dbReference type="EMBL" id="JARKIK010000032">
    <property type="protein sequence ID" value="KAK8740766.1"/>
    <property type="molecule type" value="Genomic_DNA"/>
</dbReference>
<feature type="compositionally biased region" description="Basic residues" evidence="1">
    <location>
        <begin position="175"/>
        <end position="188"/>
    </location>
</feature>
<keyword evidence="3" id="KW-1185">Reference proteome</keyword>
<dbReference type="EMBL" id="JARKIK010000032">
    <property type="protein sequence ID" value="KAK8740770.1"/>
    <property type="molecule type" value="Genomic_DNA"/>
</dbReference>
<dbReference type="Proteomes" id="UP001445076">
    <property type="component" value="Unassembled WGS sequence"/>
</dbReference>
<dbReference type="EMBL" id="JARKIK010000032">
    <property type="protein sequence ID" value="KAK8740778.1"/>
    <property type="molecule type" value="Genomic_DNA"/>
</dbReference>
<dbReference type="EMBL" id="JARKIK010000032">
    <property type="protein sequence ID" value="KAK8740767.1"/>
    <property type="molecule type" value="Genomic_DNA"/>
</dbReference>